<reference evidence="1" key="1">
    <citation type="submission" date="2021-02" db="EMBL/GenBank/DDBJ databases">
        <authorList>
            <person name="Steward A R."/>
        </authorList>
    </citation>
    <scope>NUCLEOTIDE SEQUENCE</scope>
</reference>
<comment type="caution">
    <text evidence="1">The sequence shown here is derived from an EMBL/GenBank/DDBJ whole genome shotgun (WGS) entry which is preliminary data.</text>
</comment>
<protein>
    <submittedName>
        <fullName evidence="1">Uncharacterized protein</fullName>
    </submittedName>
</protein>
<organism evidence="1 2">
    <name type="scientific">Pieris macdunnoughi</name>
    <dbReference type="NCBI Taxonomy" id="345717"/>
    <lineage>
        <taxon>Eukaryota</taxon>
        <taxon>Metazoa</taxon>
        <taxon>Ecdysozoa</taxon>
        <taxon>Arthropoda</taxon>
        <taxon>Hexapoda</taxon>
        <taxon>Insecta</taxon>
        <taxon>Pterygota</taxon>
        <taxon>Neoptera</taxon>
        <taxon>Endopterygota</taxon>
        <taxon>Lepidoptera</taxon>
        <taxon>Glossata</taxon>
        <taxon>Ditrysia</taxon>
        <taxon>Papilionoidea</taxon>
        <taxon>Pieridae</taxon>
        <taxon>Pierinae</taxon>
        <taxon>Pieris</taxon>
    </lineage>
</organism>
<dbReference type="Proteomes" id="UP000663880">
    <property type="component" value="Unassembled WGS sequence"/>
</dbReference>
<evidence type="ECO:0000313" key="2">
    <source>
        <dbReference type="Proteomes" id="UP000663880"/>
    </source>
</evidence>
<dbReference type="AlphaFoldDB" id="A0A821PC96"/>
<gene>
    <name evidence="1" type="ORF">PMACD_LOCUS3688</name>
</gene>
<dbReference type="EMBL" id="CAJOBZ010000006">
    <property type="protein sequence ID" value="CAF4805082.1"/>
    <property type="molecule type" value="Genomic_DNA"/>
</dbReference>
<dbReference type="OrthoDB" id="10250458at2759"/>
<evidence type="ECO:0000313" key="1">
    <source>
        <dbReference type="EMBL" id="CAF4805082.1"/>
    </source>
</evidence>
<sequence>MDQNKDGTRAPIPGTSSAPIRIRNLEDLVRALEEHGASAEDALNSSDFRPMDEERGEVLANVFKGITVTERNILINPINVLTDVDKIYSIQLGDELPEDVKTAFQKITSYMVLDRANDFFKIGGQHVFPICYGSENEEVRCRAS</sequence>
<proteinExistence type="predicted"/>
<keyword evidence="2" id="KW-1185">Reference proteome</keyword>
<accession>A0A821PC96</accession>
<name>A0A821PC96_9NEOP</name>